<dbReference type="Proteomes" id="UP000796761">
    <property type="component" value="Unassembled WGS sequence"/>
</dbReference>
<comment type="caution">
    <text evidence="1">The sequence shown here is derived from an EMBL/GenBank/DDBJ whole genome shotgun (WGS) entry which is preliminary data.</text>
</comment>
<reference evidence="1" key="1">
    <citation type="submission" date="2019-04" db="EMBL/GenBank/DDBJ databases">
        <title>Genome assembly of Zosterops borbonicus 15179.</title>
        <authorList>
            <person name="Leroy T."/>
            <person name="Anselmetti Y."/>
            <person name="Tilak M.-K."/>
            <person name="Nabholz B."/>
        </authorList>
    </citation>
    <scope>NUCLEOTIDE SEQUENCE</scope>
    <source>
        <strain evidence="1">HGM_15179</strain>
        <tissue evidence="1">Muscle</tissue>
    </source>
</reference>
<organism evidence="1 2">
    <name type="scientific">Zosterops borbonicus</name>
    <dbReference type="NCBI Taxonomy" id="364589"/>
    <lineage>
        <taxon>Eukaryota</taxon>
        <taxon>Metazoa</taxon>
        <taxon>Chordata</taxon>
        <taxon>Craniata</taxon>
        <taxon>Vertebrata</taxon>
        <taxon>Euteleostomi</taxon>
        <taxon>Archelosauria</taxon>
        <taxon>Archosauria</taxon>
        <taxon>Dinosauria</taxon>
        <taxon>Saurischia</taxon>
        <taxon>Theropoda</taxon>
        <taxon>Coelurosauria</taxon>
        <taxon>Aves</taxon>
        <taxon>Neognathae</taxon>
        <taxon>Neoaves</taxon>
        <taxon>Telluraves</taxon>
        <taxon>Australaves</taxon>
        <taxon>Passeriformes</taxon>
        <taxon>Sylvioidea</taxon>
        <taxon>Zosteropidae</taxon>
        <taxon>Zosterops</taxon>
    </lineage>
</organism>
<protein>
    <submittedName>
        <fullName evidence="1">Uncharacterized protein</fullName>
    </submittedName>
</protein>
<evidence type="ECO:0000313" key="2">
    <source>
        <dbReference type="Proteomes" id="UP000796761"/>
    </source>
</evidence>
<accession>A0A8K1LFH8</accession>
<evidence type="ECO:0000313" key="1">
    <source>
        <dbReference type="EMBL" id="TRZ11808.1"/>
    </source>
</evidence>
<gene>
    <name evidence="1" type="ORF">HGM15179_015302</name>
</gene>
<dbReference type="AlphaFoldDB" id="A0A8K1LFH8"/>
<keyword evidence="2" id="KW-1185">Reference proteome</keyword>
<proteinExistence type="predicted"/>
<dbReference type="OrthoDB" id="8939918at2759"/>
<sequence length="103" mass="11861">MGQDNPQYRHRLEDKQIENSPAEKDLGLLVCERLDMTQPCEFGAQKARGLRLHPKQWGQQSKGRNSSICSALVRRHLEPCIQLWGTQYKNTCWSESRGGHQVD</sequence>
<dbReference type="EMBL" id="SWJQ01000661">
    <property type="protein sequence ID" value="TRZ11808.1"/>
    <property type="molecule type" value="Genomic_DNA"/>
</dbReference>
<name>A0A8K1LFH8_9PASS</name>